<proteinExistence type="predicted"/>
<name>A0ABD6CEC0_9EURY</name>
<keyword evidence="2" id="KW-1185">Reference proteome</keyword>
<dbReference type="AlphaFoldDB" id="A0ABD6CEC0"/>
<protein>
    <submittedName>
        <fullName evidence="1">DUF5809 family protein</fullName>
    </submittedName>
</protein>
<organism evidence="1 2">
    <name type="scientific">Halorientalis brevis</name>
    <dbReference type="NCBI Taxonomy" id="1126241"/>
    <lineage>
        <taxon>Archaea</taxon>
        <taxon>Methanobacteriati</taxon>
        <taxon>Methanobacteriota</taxon>
        <taxon>Stenosarchaea group</taxon>
        <taxon>Halobacteria</taxon>
        <taxon>Halobacteriales</taxon>
        <taxon>Haloarculaceae</taxon>
        <taxon>Halorientalis</taxon>
    </lineage>
</organism>
<gene>
    <name evidence="1" type="ORF">ACFR9U_13030</name>
</gene>
<dbReference type="Proteomes" id="UP001597119">
    <property type="component" value="Unassembled WGS sequence"/>
</dbReference>
<comment type="caution">
    <text evidence="1">The sequence shown here is derived from an EMBL/GenBank/DDBJ whole genome shotgun (WGS) entry which is preliminary data.</text>
</comment>
<dbReference type="Pfam" id="PF19125">
    <property type="entry name" value="DUF5809"/>
    <property type="match status" value="1"/>
</dbReference>
<sequence length="142" mass="15586">MHTEGLLAPATADAARDRYEAVGPTAQTTVSEVAKAMDFDKDEYDDRVTGAVVETAREAIFASLLEVRVGSREEFDDWCDDHPDFEVETIGSENVDNVVWHAVPFAETVVAATFQDREAAAVGTLRRQAFGSVYREIVTETA</sequence>
<evidence type="ECO:0000313" key="2">
    <source>
        <dbReference type="Proteomes" id="UP001597119"/>
    </source>
</evidence>
<accession>A0ABD6CEC0</accession>
<dbReference type="RefSeq" id="WP_247380446.1">
    <property type="nucleotide sequence ID" value="NZ_JALLGV010000008.1"/>
</dbReference>
<reference evidence="1 2" key="1">
    <citation type="journal article" date="2019" name="Int. J. Syst. Evol. Microbiol.">
        <title>The Global Catalogue of Microorganisms (GCM) 10K type strain sequencing project: providing services to taxonomists for standard genome sequencing and annotation.</title>
        <authorList>
            <consortium name="The Broad Institute Genomics Platform"/>
            <consortium name="The Broad Institute Genome Sequencing Center for Infectious Disease"/>
            <person name="Wu L."/>
            <person name="Ma J."/>
        </authorList>
    </citation>
    <scope>NUCLEOTIDE SEQUENCE [LARGE SCALE GENOMIC DNA]</scope>
    <source>
        <strain evidence="1 2">CGMCC 1.12125</strain>
    </source>
</reference>
<dbReference type="InterPro" id="IPR043832">
    <property type="entry name" value="DUF5809"/>
</dbReference>
<dbReference type="EMBL" id="JBHUDJ010000006">
    <property type="protein sequence ID" value="MFD1587905.1"/>
    <property type="molecule type" value="Genomic_DNA"/>
</dbReference>
<evidence type="ECO:0000313" key="1">
    <source>
        <dbReference type="EMBL" id="MFD1587905.1"/>
    </source>
</evidence>